<keyword evidence="6" id="KW-0520">NAD</keyword>
<evidence type="ECO:0000313" key="10">
    <source>
        <dbReference type="EMBL" id="QDQ96138.1"/>
    </source>
</evidence>
<dbReference type="SUPFAM" id="SSF50129">
    <property type="entry name" value="GroES-like"/>
    <property type="match status" value="2"/>
</dbReference>
<comment type="catalytic activity">
    <reaction evidence="8">
        <text>a primary alcohol + NAD(+) = an aldehyde + NADH + H(+)</text>
        <dbReference type="Rhea" id="RHEA:10736"/>
        <dbReference type="ChEBI" id="CHEBI:15378"/>
        <dbReference type="ChEBI" id="CHEBI:15734"/>
        <dbReference type="ChEBI" id="CHEBI:17478"/>
        <dbReference type="ChEBI" id="CHEBI:57540"/>
        <dbReference type="ChEBI" id="CHEBI:57945"/>
        <dbReference type="EC" id="1.1.1.1"/>
    </reaction>
</comment>
<dbReference type="Gene3D" id="3.90.180.10">
    <property type="entry name" value="Medium-chain alcohol dehydrogenases, catalytic domain"/>
    <property type="match status" value="1"/>
</dbReference>
<dbReference type="Proteomes" id="UP000317344">
    <property type="component" value="Chromosome"/>
</dbReference>
<dbReference type="EMBL" id="CP041765">
    <property type="protein sequence ID" value="QDQ96138.1"/>
    <property type="molecule type" value="Genomic_DNA"/>
</dbReference>
<dbReference type="Pfam" id="PF00107">
    <property type="entry name" value="ADH_zinc_N"/>
    <property type="match status" value="1"/>
</dbReference>
<keyword evidence="11" id="KW-1185">Reference proteome</keyword>
<comment type="similarity">
    <text evidence="2">Belongs to the zinc-containing alcohol dehydrogenase family.</text>
</comment>
<reference evidence="10 11" key="1">
    <citation type="submission" date="2019-07" db="EMBL/GenBank/DDBJ databases">
        <title>Tomitella cavernea sp. nov., an actinomycete isolated from soil.</title>
        <authorList>
            <person name="Cheng J."/>
        </authorList>
    </citation>
    <scope>NUCLEOTIDE SEQUENCE [LARGE SCALE GENOMIC DNA]</scope>
    <source>
        <strain evidence="10 11">HY188</strain>
    </source>
</reference>
<evidence type="ECO:0000313" key="11">
    <source>
        <dbReference type="Proteomes" id="UP000317344"/>
    </source>
</evidence>
<evidence type="ECO:0000256" key="8">
    <source>
        <dbReference type="ARBA" id="ARBA00049243"/>
    </source>
</evidence>
<dbReference type="KEGG" id="toy:FO059_00730"/>
<dbReference type="SMART" id="SM00829">
    <property type="entry name" value="PKS_ER"/>
    <property type="match status" value="1"/>
</dbReference>
<reference evidence="10 11" key="2">
    <citation type="submission" date="2019-07" db="EMBL/GenBank/DDBJ databases">
        <authorList>
            <person name="Huang Y."/>
        </authorList>
    </citation>
    <scope>NUCLEOTIDE SEQUENCE [LARGE SCALE GENOMIC DNA]</scope>
    <source>
        <strain evidence="10 11">HY188</strain>
    </source>
</reference>
<dbReference type="CDD" id="cd08279">
    <property type="entry name" value="Zn_ADH_class_III"/>
    <property type="match status" value="1"/>
</dbReference>
<dbReference type="InterPro" id="IPR036291">
    <property type="entry name" value="NAD(P)-bd_dom_sf"/>
</dbReference>
<dbReference type="InterPro" id="IPR020843">
    <property type="entry name" value="ER"/>
</dbReference>
<dbReference type="NCBIfam" id="TIGR03989">
    <property type="entry name" value="Rxyl_3153"/>
    <property type="match status" value="1"/>
</dbReference>
<evidence type="ECO:0000259" key="9">
    <source>
        <dbReference type="SMART" id="SM00829"/>
    </source>
</evidence>
<dbReference type="GO" id="GO:0046294">
    <property type="term" value="P:formaldehyde catabolic process"/>
    <property type="evidence" value="ECO:0007669"/>
    <property type="project" value="TreeGrafter"/>
</dbReference>
<dbReference type="InterPro" id="IPR013149">
    <property type="entry name" value="ADH-like_C"/>
</dbReference>
<gene>
    <name evidence="10" type="ORF">FO059_00730</name>
</gene>
<dbReference type="GO" id="GO:0051903">
    <property type="term" value="F:S-(hydroxymethyl)glutathione dehydrogenase [NAD(P)+] activity"/>
    <property type="evidence" value="ECO:0007669"/>
    <property type="project" value="TreeGrafter"/>
</dbReference>
<evidence type="ECO:0000256" key="3">
    <source>
        <dbReference type="ARBA" id="ARBA00013190"/>
    </source>
</evidence>
<dbReference type="Gene3D" id="3.40.50.720">
    <property type="entry name" value="NAD(P)-binding Rossmann-like Domain"/>
    <property type="match status" value="1"/>
</dbReference>
<evidence type="ECO:0000256" key="4">
    <source>
        <dbReference type="ARBA" id="ARBA00022723"/>
    </source>
</evidence>
<dbReference type="PANTHER" id="PTHR43880:SF12">
    <property type="entry name" value="ALCOHOL DEHYDROGENASE CLASS-3"/>
    <property type="match status" value="1"/>
</dbReference>
<dbReference type="InterPro" id="IPR023921">
    <property type="entry name" value="ADH_Zn_actinomycetes"/>
</dbReference>
<evidence type="ECO:0000256" key="7">
    <source>
        <dbReference type="ARBA" id="ARBA00049164"/>
    </source>
</evidence>
<dbReference type="SUPFAM" id="SSF51735">
    <property type="entry name" value="NAD(P)-binding Rossmann-fold domains"/>
    <property type="match status" value="1"/>
</dbReference>
<dbReference type="GO" id="GO:0005829">
    <property type="term" value="C:cytosol"/>
    <property type="evidence" value="ECO:0007669"/>
    <property type="project" value="TreeGrafter"/>
</dbReference>
<accession>A0A516WZ80</accession>
<dbReference type="OrthoDB" id="334894at2"/>
<evidence type="ECO:0000256" key="2">
    <source>
        <dbReference type="ARBA" id="ARBA00008072"/>
    </source>
</evidence>
<dbReference type="InterPro" id="IPR011032">
    <property type="entry name" value="GroES-like_sf"/>
</dbReference>
<dbReference type="GO" id="GO:0008270">
    <property type="term" value="F:zinc ion binding"/>
    <property type="evidence" value="ECO:0007669"/>
    <property type="project" value="TreeGrafter"/>
</dbReference>
<dbReference type="GO" id="GO:0004022">
    <property type="term" value="F:alcohol dehydrogenase (NAD+) activity"/>
    <property type="evidence" value="ECO:0007669"/>
    <property type="project" value="UniProtKB-EC"/>
</dbReference>
<comment type="catalytic activity">
    <reaction evidence="7">
        <text>a secondary alcohol + NAD(+) = a ketone + NADH + H(+)</text>
        <dbReference type="Rhea" id="RHEA:10740"/>
        <dbReference type="ChEBI" id="CHEBI:15378"/>
        <dbReference type="ChEBI" id="CHEBI:17087"/>
        <dbReference type="ChEBI" id="CHEBI:35681"/>
        <dbReference type="ChEBI" id="CHEBI:57540"/>
        <dbReference type="ChEBI" id="CHEBI:57945"/>
        <dbReference type="EC" id="1.1.1.1"/>
    </reaction>
</comment>
<comment type="cofactor">
    <cofactor evidence="1">
        <name>Zn(2+)</name>
        <dbReference type="ChEBI" id="CHEBI:29105"/>
    </cofactor>
</comment>
<evidence type="ECO:0000256" key="5">
    <source>
        <dbReference type="ARBA" id="ARBA00022833"/>
    </source>
</evidence>
<dbReference type="Pfam" id="PF08240">
    <property type="entry name" value="ADH_N"/>
    <property type="match status" value="1"/>
</dbReference>
<sequence>MRTRGAVITQAPGKFEVVDLELDEPRRDEIMVRMAASGLCHSDAHIAAGDHAVHNYPICGGHEGAGVVERVGPGTEGFTVGDHVVFSFLAACGKCRWCASGMQNLCDRGAAIMTGGRPDDPDSHRMLLDGAPVGQTCGLATFSEYTTVHVDNAIKVQDKSLPLDRLCLLSCGVGTGWGAAVNSARVYPGQTVIVMGTGGVGINAVQGAAHAGASRIIAVDPVAFKRESALRLGATHAVADVEEAAELARTFTNGQGADAAIVTVGNTTGEHIAAAFSSIRKAGVCVVTGLGKMSDVGLPISPLELTLYQKSLVGSLFGASNPTVDIPWMIDMYTAGKLELDSLVTNTYTLDEVAKGFEDMEAGVNLRGVIVFD</sequence>
<organism evidence="10 11">
    <name type="scientific">Tomitella fengzijianii</name>
    <dbReference type="NCBI Taxonomy" id="2597660"/>
    <lineage>
        <taxon>Bacteria</taxon>
        <taxon>Bacillati</taxon>
        <taxon>Actinomycetota</taxon>
        <taxon>Actinomycetes</taxon>
        <taxon>Mycobacteriales</taxon>
        <taxon>Tomitella</taxon>
    </lineage>
</organism>
<protein>
    <recommendedName>
        <fullName evidence="3">alcohol dehydrogenase</fullName>
        <ecNumber evidence="3">1.1.1.1</ecNumber>
    </recommendedName>
</protein>
<dbReference type="AlphaFoldDB" id="A0A516WZ80"/>
<dbReference type="RefSeq" id="WP_143905529.1">
    <property type="nucleotide sequence ID" value="NZ_CP041765.1"/>
</dbReference>
<evidence type="ECO:0000256" key="6">
    <source>
        <dbReference type="ARBA" id="ARBA00023027"/>
    </source>
</evidence>
<proteinExistence type="inferred from homology"/>
<keyword evidence="4" id="KW-0479">Metal-binding</keyword>
<dbReference type="EC" id="1.1.1.1" evidence="3"/>
<keyword evidence="5" id="KW-0862">Zinc</keyword>
<evidence type="ECO:0000256" key="1">
    <source>
        <dbReference type="ARBA" id="ARBA00001947"/>
    </source>
</evidence>
<dbReference type="InterPro" id="IPR013154">
    <property type="entry name" value="ADH-like_N"/>
</dbReference>
<name>A0A516WZ80_9ACTN</name>
<feature type="domain" description="Enoyl reductase (ER)" evidence="9">
    <location>
        <begin position="10"/>
        <end position="372"/>
    </location>
</feature>
<dbReference type="PANTHER" id="PTHR43880">
    <property type="entry name" value="ALCOHOL DEHYDROGENASE"/>
    <property type="match status" value="1"/>
</dbReference>
<keyword evidence="10" id="KW-0560">Oxidoreductase</keyword>